<comment type="caution">
    <text evidence="3">The sequence shown here is derived from an EMBL/GenBank/DDBJ whole genome shotgun (WGS) entry which is preliminary data.</text>
</comment>
<feature type="compositionally biased region" description="Basic and acidic residues" evidence="1">
    <location>
        <begin position="40"/>
        <end position="78"/>
    </location>
</feature>
<dbReference type="Proteomes" id="UP000248214">
    <property type="component" value="Unassembled WGS sequence"/>
</dbReference>
<sequence length="440" mass="48339">MKKTYSFITFLSVVLLVGACSDANDSGNSANENHNMDNQNEEHNENNEEDMNNHNEENNNDSDHMADHGHSDDQHEEFASAPENLNSEANNELMHVQTKNVTRLDADSPISMSIYTSQLVWPATHEENQPGTVILAPVDNWQKSLVSTTLIHHPNDGPVLFMEEGSVSEEVMAELARLNPKGNDNGTEVMVVGDVQDDALSQLADYEVEEFDADSAAGFAAEIDEYFSELINEVPEAVLIASSEEDAKLFSLIASNWIAHMNEPLLYVDNEGVPQETAEALETRDGNAKMYVLGSEEVIADETLEALSDYGDAERIDGDSPEDMAVEFAKYQDPDTSVGWGQEEPGHGFSFVSTSTPEFAITGSALGHLGKHTPLIWIEEDEIGEGLYEYLAEVRPTFEDDPMGGPYNHAYLLAGTDIVPFSTQGILDEKLEIAGEHGDH</sequence>
<keyword evidence="4" id="KW-1185">Reference proteome</keyword>
<dbReference type="EMBL" id="PDOD01000005">
    <property type="protein sequence ID" value="PYZ91961.1"/>
    <property type="molecule type" value="Genomic_DNA"/>
</dbReference>
<accession>A0A323T8D4</accession>
<organism evidence="3 4">
    <name type="scientific">Salipaludibacillus keqinensis</name>
    <dbReference type="NCBI Taxonomy" id="2045207"/>
    <lineage>
        <taxon>Bacteria</taxon>
        <taxon>Bacillati</taxon>
        <taxon>Bacillota</taxon>
        <taxon>Bacilli</taxon>
        <taxon>Bacillales</taxon>
        <taxon>Bacillaceae</taxon>
    </lineage>
</organism>
<reference evidence="3 4" key="1">
    <citation type="submission" date="2017-10" db="EMBL/GenBank/DDBJ databases">
        <title>Bacillus sp. nov., a halophilic bacterium isolated from a Keqin Lake.</title>
        <authorList>
            <person name="Wang H."/>
        </authorList>
    </citation>
    <scope>NUCLEOTIDE SEQUENCE [LARGE SCALE GENOMIC DNA]</scope>
    <source>
        <strain evidence="3 4">KQ-12</strain>
    </source>
</reference>
<evidence type="ECO:0000313" key="4">
    <source>
        <dbReference type="Proteomes" id="UP000248214"/>
    </source>
</evidence>
<keyword evidence="2" id="KW-0732">Signal</keyword>
<protein>
    <submittedName>
        <fullName evidence="3">ArsR family transcriptional regulator</fullName>
    </submittedName>
</protein>
<feature type="signal peptide" evidence="2">
    <location>
        <begin position="1"/>
        <end position="23"/>
    </location>
</feature>
<proteinExistence type="predicted"/>
<evidence type="ECO:0000256" key="2">
    <source>
        <dbReference type="SAM" id="SignalP"/>
    </source>
</evidence>
<feature type="chain" id="PRO_5039244074" evidence="2">
    <location>
        <begin position="24"/>
        <end position="440"/>
    </location>
</feature>
<name>A0A323T8D4_9BACI</name>
<evidence type="ECO:0000256" key="1">
    <source>
        <dbReference type="SAM" id="MobiDB-lite"/>
    </source>
</evidence>
<feature type="region of interest" description="Disordered" evidence="1">
    <location>
        <begin position="27"/>
        <end position="79"/>
    </location>
</feature>
<gene>
    <name evidence="3" type="ORF">CR194_17330</name>
</gene>
<dbReference type="OrthoDB" id="1399160at2"/>
<evidence type="ECO:0000313" key="3">
    <source>
        <dbReference type="EMBL" id="PYZ91961.1"/>
    </source>
</evidence>
<dbReference type="PROSITE" id="PS51257">
    <property type="entry name" value="PROKAR_LIPOPROTEIN"/>
    <property type="match status" value="1"/>
</dbReference>
<dbReference type="AlphaFoldDB" id="A0A323T8D4"/>
<dbReference type="RefSeq" id="WP_110611400.1">
    <property type="nucleotide sequence ID" value="NZ_PDOD01000005.1"/>
</dbReference>